<evidence type="ECO:0000256" key="1">
    <source>
        <dbReference type="ARBA" id="ARBA00010928"/>
    </source>
</evidence>
<comment type="similarity">
    <text evidence="1">Belongs to the Gfo/Idh/MocA family.</text>
</comment>
<evidence type="ECO:0000313" key="5">
    <source>
        <dbReference type="EMBL" id="TRZ35659.1"/>
    </source>
</evidence>
<proteinExistence type="inferred from homology"/>
<evidence type="ECO:0000259" key="4">
    <source>
        <dbReference type="Pfam" id="PF22725"/>
    </source>
</evidence>
<accession>A0A553SF88</accession>
<dbReference type="InterPro" id="IPR000683">
    <property type="entry name" value="Gfo/Idh/MocA-like_OxRdtase_N"/>
</dbReference>
<comment type="caution">
    <text evidence="5">The sequence shown here is derived from an EMBL/GenBank/DDBJ whole genome shotgun (WGS) entry which is preliminary data.</text>
</comment>
<dbReference type="GO" id="GO:0016491">
    <property type="term" value="F:oxidoreductase activity"/>
    <property type="evidence" value="ECO:0007669"/>
    <property type="project" value="UniProtKB-KW"/>
</dbReference>
<dbReference type="SUPFAM" id="SSF55347">
    <property type="entry name" value="Glyceraldehyde-3-phosphate dehydrogenase-like, C-terminal domain"/>
    <property type="match status" value="1"/>
</dbReference>
<sequence>MKQLNWAILGPGSIAADFAGALNDIHGSIYAVGSRTLEKAEQFAEQFNIQKAYGNYEDMLQDDSIDVVYIATPHSNHYEYIMKSLENNKHVFCEKAITVSSEQLLDAVKLAEEKQLVLAEAMTIYHMPLYKKLREIVSSGKIGKLKMVNVLFGSSKEDDPTNRYFNMDLAGGALLDIGTYALSFARSFLSSQPDEILTTVKKYTTGVDEQSGIILKNKDDEMAVITLAMRARTQKLGIIAGDNGHIIVPDFPRANVATIHYLDGTLETVEAGETAKALHYEIEDMERVIADKDQKTTLPLSIDVMEIMTDVRKQWGISYPFE</sequence>
<gene>
    <name evidence="5" type="ORF">CEQ21_08460</name>
</gene>
<dbReference type="Gene3D" id="3.30.360.10">
    <property type="entry name" value="Dihydrodipicolinate Reductase, domain 2"/>
    <property type="match status" value="1"/>
</dbReference>
<dbReference type="GO" id="GO:0000166">
    <property type="term" value="F:nucleotide binding"/>
    <property type="evidence" value="ECO:0007669"/>
    <property type="project" value="InterPro"/>
</dbReference>
<feature type="domain" description="GFO/IDH/MocA-like oxidoreductase" evidence="4">
    <location>
        <begin position="130"/>
        <end position="246"/>
    </location>
</feature>
<organism evidence="5 6">
    <name type="scientific">Niallia circulans</name>
    <name type="common">Bacillus circulans</name>
    <dbReference type="NCBI Taxonomy" id="1397"/>
    <lineage>
        <taxon>Bacteria</taxon>
        <taxon>Bacillati</taxon>
        <taxon>Bacillota</taxon>
        <taxon>Bacilli</taxon>
        <taxon>Bacillales</taxon>
        <taxon>Bacillaceae</taxon>
        <taxon>Niallia</taxon>
    </lineage>
</organism>
<dbReference type="PANTHER" id="PTHR22604">
    <property type="entry name" value="OXIDOREDUCTASES"/>
    <property type="match status" value="1"/>
</dbReference>
<dbReference type="InterPro" id="IPR050984">
    <property type="entry name" value="Gfo/Idh/MocA_domain"/>
</dbReference>
<dbReference type="PANTHER" id="PTHR22604:SF105">
    <property type="entry name" value="TRANS-1,2-DIHYDROBENZENE-1,2-DIOL DEHYDROGENASE"/>
    <property type="match status" value="1"/>
</dbReference>
<dbReference type="Pfam" id="PF01408">
    <property type="entry name" value="GFO_IDH_MocA"/>
    <property type="match status" value="1"/>
</dbReference>
<dbReference type="Gene3D" id="3.40.50.720">
    <property type="entry name" value="NAD(P)-binding Rossmann-like Domain"/>
    <property type="match status" value="1"/>
</dbReference>
<name>A0A553SF88_NIACI</name>
<dbReference type="SUPFAM" id="SSF51735">
    <property type="entry name" value="NAD(P)-binding Rossmann-fold domains"/>
    <property type="match status" value="1"/>
</dbReference>
<dbReference type="InterPro" id="IPR055170">
    <property type="entry name" value="GFO_IDH_MocA-like_dom"/>
</dbReference>
<evidence type="ECO:0000256" key="2">
    <source>
        <dbReference type="ARBA" id="ARBA00023002"/>
    </source>
</evidence>
<reference evidence="6" key="1">
    <citation type="submission" date="2018-10" db="EMBL/GenBank/DDBJ databases">
        <title>FDA dAtabase for Regulatory Grade micrObial Sequences (FDA-ARGOS): Supporting development and validation of Infectious Disease Dx tests.</title>
        <authorList>
            <person name="Minogue T."/>
            <person name="Wolcott M."/>
            <person name="Wasieloski L."/>
            <person name="Aguilar W."/>
            <person name="Moore D."/>
            <person name="Tallon L."/>
            <person name="Sadzewicz L."/>
            <person name="Sengamalay N."/>
            <person name="Ott S."/>
            <person name="Godinez A."/>
            <person name="Nagaraj S."/>
            <person name="Vavikolanu K."/>
            <person name="Vyas G."/>
            <person name="Nadendla S."/>
            <person name="George J."/>
            <person name="Sichtig H."/>
        </authorList>
    </citation>
    <scope>NUCLEOTIDE SEQUENCE [LARGE SCALE GENOMIC DNA]</scope>
    <source>
        <strain evidence="6">FDAARGOS_343</strain>
    </source>
</reference>
<dbReference type="EMBL" id="RIBP01000004">
    <property type="protein sequence ID" value="TRZ35659.1"/>
    <property type="molecule type" value="Genomic_DNA"/>
</dbReference>
<evidence type="ECO:0000313" key="6">
    <source>
        <dbReference type="Proteomes" id="UP000319837"/>
    </source>
</evidence>
<dbReference type="Pfam" id="PF22725">
    <property type="entry name" value="GFO_IDH_MocA_C3"/>
    <property type="match status" value="1"/>
</dbReference>
<evidence type="ECO:0000259" key="3">
    <source>
        <dbReference type="Pfam" id="PF01408"/>
    </source>
</evidence>
<keyword evidence="2" id="KW-0560">Oxidoreductase</keyword>
<dbReference type="RefSeq" id="WP_185764226.1">
    <property type="nucleotide sequence ID" value="NZ_RIBP01000004.1"/>
</dbReference>
<dbReference type="Proteomes" id="UP000319837">
    <property type="component" value="Unassembled WGS sequence"/>
</dbReference>
<dbReference type="InterPro" id="IPR036291">
    <property type="entry name" value="NAD(P)-bd_dom_sf"/>
</dbReference>
<protein>
    <submittedName>
        <fullName evidence="5">Gfo/Idh/MocA family oxidoreductase</fullName>
    </submittedName>
</protein>
<dbReference type="AlphaFoldDB" id="A0A553SF88"/>
<feature type="domain" description="Gfo/Idh/MocA-like oxidoreductase N-terminal" evidence="3">
    <location>
        <begin position="4"/>
        <end position="119"/>
    </location>
</feature>